<sequence length="264" mass="29287">MTTKPWTLDDCARHYPPAGVQGITVWRQHLEGHIPQHAGDRLRDAGLDIISLCRGGFFPAPTAAERQLAIDDNLLAIEQAHGLGTPMIVLVCGAHPGVPLPEARQQIADGIAAILPVAQQAGIKLAIEPLHPMYAGDRSAINTLAQANAVIDQLHSPKNLGIALDVYHVWWDETLQSQIELTAKHDRLYAFHICDWKTPTLDLLNDRGLMGEGCIPIMQIKTWVNQTGFTGPDEVEIFSTHYWSIDQHDYLKKITQSYQQLTTM</sequence>
<dbReference type="GO" id="GO:0016853">
    <property type="term" value="F:isomerase activity"/>
    <property type="evidence" value="ECO:0007669"/>
    <property type="project" value="UniProtKB-KW"/>
</dbReference>
<dbReference type="InterPro" id="IPR036237">
    <property type="entry name" value="Xyl_isomerase-like_sf"/>
</dbReference>
<evidence type="ECO:0000313" key="3">
    <source>
        <dbReference type="Proteomes" id="UP000306196"/>
    </source>
</evidence>
<dbReference type="InterPro" id="IPR050312">
    <property type="entry name" value="IolE/XylAMocC-like"/>
</dbReference>
<feature type="domain" description="Xylose isomerase-like TIM barrel" evidence="1">
    <location>
        <begin position="21"/>
        <end position="253"/>
    </location>
</feature>
<comment type="caution">
    <text evidence="2">The sequence shown here is derived from an EMBL/GenBank/DDBJ whole genome shotgun (WGS) entry which is preliminary data.</text>
</comment>
<dbReference type="Gene3D" id="3.20.20.150">
    <property type="entry name" value="Divalent-metal-dependent TIM barrel enzymes"/>
    <property type="match status" value="1"/>
</dbReference>
<dbReference type="PANTHER" id="PTHR12110">
    <property type="entry name" value="HYDROXYPYRUVATE ISOMERASE"/>
    <property type="match status" value="1"/>
</dbReference>
<dbReference type="OrthoDB" id="9782626at2"/>
<name>A0A5R8KKM7_9BACT</name>
<organism evidence="2 3">
    <name type="scientific">Phragmitibacter flavus</name>
    <dbReference type="NCBI Taxonomy" id="2576071"/>
    <lineage>
        <taxon>Bacteria</taxon>
        <taxon>Pseudomonadati</taxon>
        <taxon>Verrucomicrobiota</taxon>
        <taxon>Verrucomicrobiia</taxon>
        <taxon>Verrucomicrobiales</taxon>
        <taxon>Verrucomicrobiaceae</taxon>
        <taxon>Phragmitibacter</taxon>
    </lineage>
</organism>
<dbReference type="InterPro" id="IPR013022">
    <property type="entry name" value="Xyl_isomerase-like_TIM-brl"/>
</dbReference>
<dbReference type="Proteomes" id="UP000306196">
    <property type="component" value="Unassembled WGS sequence"/>
</dbReference>
<dbReference type="SUPFAM" id="SSF51658">
    <property type="entry name" value="Xylose isomerase-like"/>
    <property type="match status" value="1"/>
</dbReference>
<keyword evidence="2" id="KW-0413">Isomerase</keyword>
<proteinExistence type="predicted"/>
<dbReference type="Pfam" id="PF01261">
    <property type="entry name" value="AP_endonuc_2"/>
    <property type="match status" value="1"/>
</dbReference>
<gene>
    <name evidence="2" type="ORF">FEM03_03415</name>
</gene>
<accession>A0A5R8KKM7</accession>
<keyword evidence="3" id="KW-1185">Reference proteome</keyword>
<dbReference type="AlphaFoldDB" id="A0A5R8KKM7"/>
<evidence type="ECO:0000313" key="2">
    <source>
        <dbReference type="EMBL" id="TLD72495.1"/>
    </source>
</evidence>
<evidence type="ECO:0000259" key="1">
    <source>
        <dbReference type="Pfam" id="PF01261"/>
    </source>
</evidence>
<dbReference type="PANTHER" id="PTHR12110:SF52">
    <property type="entry name" value="XYLOSE ISOMERASE"/>
    <property type="match status" value="1"/>
</dbReference>
<protein>
    <submittedName>
        <fullName evidence="2">Sugar phosphate isomerase/epimerase</fullName>
    </submittedName>
</protein>
<dbReference type="EMBL" id="VAUV01000002">
    <property type="protein sequence ID" value="TLD72495.1"/>
    <property type="molecule type" value="Genomic_DNA"/>
</dbReference>
<reference evidence="2 3" key="1">
    <citation type="submission" date="2019-05" db="EMBL/GenBank/DDBJ databases">
        <title>Verrucobacter flavum gen. nov., sp. nov. a new member of the family Verrucomicrobiaceae.</title>
        <authorList>
            <person name="Szuroczki S."/>
            <person name="Abbaszade G."/>
            <person name="Szabo A."/>
            <person name="Felfoldi T."/>
            <person name="Schumann P."/>
            <person name="Boka K."/>
            <person name="Keki Z."/>
            <person name="Toumi M."/>
            <person name="Toth E."/>
        </authorList>
    </citation>
    <scope>NUCLEOTIDE SEQUENCE [LARGE SCALE GENOMIC DNA]</scope>
    <source>
        <strain evidence="2 3">MG-N-17</strain>
    </source>
</reference>